<proteinExistence type="predicted"/>
<name>X0T3P4_9ZZZZ</name>
<dbReference type="AlphaFoldDB" id="X0T3P4"/>
<protein>
    <submittedName>
        <fullName evidence="1">Uncharacterized protein</fullName>
    </submittedName>
</protein>
<accession>X0T3P4</accession>
<sequence>MSAYGWLRDLEVELQDSIGEDIKPSGTGRALVVQDYLKYAPKYYQIVTRPEPTPEMRLAVVDDTEIIVGLEHQIGRGTLVILPPPTLDRHPYLLMMSDLVRLARRYHERSQRQIIVGDAPDWLE</sequence>
<comment type="caution">
    <text evidence="1">The sequence shown here is derived from an EMBL/GenBank/DDBJ whole genome shotgun (WGS) entry which is preliminary data.</text>
</comment>
<reference evidence="1" key="1">
    <citation type="journal article" date="2014" name="Front. Microbiol.">
        <title>High frequency of phylogenetically diverse reductive dehalogenase-homologous genes in deep subseafloor sedimentary metagenomes.</title>
        <authorList>
            <person name="Kawai M."/>
            <person name="Futagami T."/>
            <person name="Toyoda A."/>
            <person name="Takaki Y."/>
            <person name="Nishi S."/>
            <person name="Hori S."/>
            <person name="Arai W."/>
            <person name="Tsubouchi T."/>
            <person name="Morono Y."/>
            <person name="Uchiyama I."/>
            <person name="Ito T."/>
            <person name="Fujiyama A."/>
            <person name="Inagaki F."/>
            <person name="Takami H."/>
        </authorList>
    </citation>
    <scope>NUCLEOTIDE SEQUENCE</scope>
    <source>
        <strain evidence="1">Expedition CK06-06</strain>
    </source>
</reference>
<gene>
    <name evidence="1" type="ORF">S01H1_27167</name>
</gene>
<dbReference type="EMBL" id="BARS01016515">
    <property type="protein sequence ID" value="GAF87864.1"/>
    <property type="molecule type" value="Genomic_DNA"/>
</dbReference>
<evidence type="ECO:0000313" key="1">
    <source>
        <dbReference type="EMBL" id="GAF87864.1"/>
    </source>
</evidence>
<organism evidence="1">
    <name type="scientific">marine sediment metagenome</name>
    <dbReference type="NCBI Taxonomy" id="412755"/>
    <lineage>
        <taxon>unclassified sequences</taxon>
        <taxon>metagenomes</taxon>
        <taxon>ecological metagenomes</taxon>
    </lineage>
</organism>
<feature type="non-terminal residue" evidence="1">
    <location>
        <position position="124"/>
    </location>
</feature>